<dbReference type="AlphaFoldDB" id="A0A3E1RH73"/>
<comment type="caution">
    <text evidence="3">The sequence shown here is derived from an EMBL/GenBank/DDBJ whole genome shotgun (WGS) entry which is preliminary data.</text>
</comment>
<feature type="region of interest" description="Disordered" evidence="1">
    <location>
        <begin position="93"/>
        <end position="121"/>
    </location>
</feature>
<dbReference type="EMBL" id="QFZK01000001">
    <property type="protein sequence ID" value="RFO98372.1"/>
    <property type="molecule type" value="Genomic_DNA"/>
</dbReference>
<keyword evidence="2" id="KW-0732">Signal</keyword>
<reference evidence="3 4" key="1">
    <citation type="submission" date="2018-05" db="EMBL/GenBank/DDBJ databases">
        <title>Rhodoferax soyangensis sp.nov., isolated from an oligotrophic freshwater lake.</title>
        <authorList>
            <person name="Park M."/>
        </authorList>
    </citation>
    <scope>NUCLEOTIDE SEQUENCE [LARGE SCALE GENOMIC DNA]</scope>
    <source>
        <strain evidence="3 4">IMCC26218</strain>
    </source>
</reference>
<evidence type="ECO:0000256" key="2">
    <source>
        <dbReference type="SAM" id="SignalP"/>
    </source>
</evidence>
<feature type="compositionally biased region" description="Polar residues" evidence="1">
    <location>
        <begin position="197"/>
        <end position="207"/>
    </location>
</feature>
<sequence length="207" mass="22086">MFCSGFAWRTSLSLLSAFAFVAGRVSARRPSSFLLLRQKKRTKEKATRVRVSLRCATGNLRCSQQAGWPQTRLSPQTSGPLFPPAAALLGTRTRAWGSNTKPKPNTKTEDTRAGADADASGSPIPTAIEAVPSSAALGGSGLALFEAIAEFSQTPHNASSAGYPEGARSLARLLFAYFLLARQEKVSRPPGRDPACNDSQQTLFITT</sequence>
<feature type="compositionally biased region" description="Polar residues" evidence="1">
    <location>
        <begin position="96"/>
        <end position="105"/>
    </location>
</feature>
<accession>A0A3E1RH73</accession>
<organism evidence="3 4">
    <name type="scientific">Rhodoferax lacus</name>
    <dbReference type="NCBI Taxonomy" id="2184758"/>
    <lineage>
        <taxon>Bacteria</taxon>
        <taxon>Pseudomonadati</taxon>
        <taxon>Pseudomonadota</taxon>
        <taxon>Betaproteobacteria</taxon>
        <taxon>Burkholderiales</taxon>
        <taxon>Comamonadaceae</taxon>
        <taxon>Rhodoferax</taxon>
    </lineage>
</organism>
<name>A0A3E1RH73_9BURK</name>
<keyword evidence="4" id="KW-1185">Reference proteome</keyword>
<feature type="chain" id="PRO_5017783469" evidence="2">
    <location>
        <begin position="28"/>
        <end position="207"/>
    </location>
</feature>
<dbReference type="Proteomes" id="UP000260665">
    <property type="component" value="Unassembled WGS sequence"/>
</dbReference>
<protein>
    <submittedName>
        <fullName evidence="3">Uncharacterized protein</fullName>
    </submittedName>
</protein>
<evidence type="ECO:0000256" key="1">
    <source>
        <dbReference type="SAM" id="MobiDB-lite"/>
    </source>
</evidence>
<feature type="region of interest" description="Disordered" evidence="1">
    <location>
        <begin position="187"/>
        <end position="207"/>
    </location>
</feature>
<gene>
    <name evidence="3" type="ORF">DIC66_00245</name>
</gene>
<evidence type="ECO:0000313" key="3">
    <source>
        <dbReference type="EMBL" id="RFO98372.1"/>
    </source>
</evidence>
<evidence type="ECO:0000313" key="4">
    <source>
        <dbReference type="Proteomes" id="UP000260665"/>
    </source>
</evidence>
<feature type="compositionally biased region" description="Basic and acidic residues" evidence="1">
    <location>
        <begin position="106"/>
        <end position="115"/>
    </location>
</feature>
<proteinExistence type="predicted"/>
<feature type="signal peptide" evidence="2">
    <location>
        <begin position="1"/>
        <end position="27"/>
    </location>
</feature>